<evidence type="ECO:0000313" key="1">
    <source>
        <dbReference type="EMBL" id="CAD8070879.1"/>
    </source>
</evidence>
<dbReference type="EMBL" id="CAJJDM010000046">
    <property type="protein sequence ID" value="CAD8070879.1"/>
    <property type="molecule type" value="Genomic_DNA"/>
</dbReference>
<organism evidence="1 2">
    <name type="scientific">Paramecium primaurelia</name>
    <dbReference type="NCBI Taxonomy" id="5886"/>
    <lineage>
        <taxon>Eukaryota</taxon>
        <taxon>Sar</taxon>
        <taxon>Alveolata</taxon>
        <taxon>Ciliophora</taxon>
        <taxon>Intramacronucleata</taxon>
        <taxon>Oligohymenophorea</taxon>
        <taxon>Peniculida</taxon>
        <taxon>Parameciidae</taxon>
        <taxon>Paramecium</taxon>
    </lineage>
</organism>
<protein>
    <submittedName>
        <fullName evidence="1">Uncharacterized protein</fullName>
    </submittedName>
</protein>
<evidence type="ECO:0000313" key="2">
    <source>
        <dbReference type="Proteomes" id="UP000688137"/>
    </source>
</evidence>
<proteinExistence type="predicted"/>
<sequence length="60" mass="7062">MRRIFQFKPGELRNLELETCLQKAVKEIKKKHSQTQINCQKQFLSCSKYSIIQSDDTSIT</sequence>
<keyword evidence="2" id="KW-1185">Reference proteome</keyword>
<comment type="caution">
    <text evidence="1">The sequence shown here is derived from an EMBL/GenBank/DDBJ whole genome shotgun (WGS) entry which is preliminary data.</text>
</comment>
<gene>
    <name evidence="1" type="ORF">PPRIM_AZ9-3.1.T0460185</name>
</gene>
<accession>A0A8S1LUH4</accession>
<dbReference type="Proteomes" id="UP000688137">
    <property type="component" value="Unassembled WGS sequence"/>
</dbReference>
<reference evidence="1" key="1">
    <citation type="submission" date="2021-01" db="EMBL/GenBank/DDBJ databases">
        <authorList>
            <consortium name="Genoscope - CEA"/>
            <person name="William W."/>
        </authorList>
    </citation>
    <scope>NUCLEOTIDE SEQUENCE</scope>
</reference>
<name>A0A8S1LUH4_PARPR</name>
<dbReference type="AlphaFoldDB" id="A0A8S1LUH4"/>